<evidence type="ECO:0008006" key="4">
    <source>
        <dbReference type="Google" id="ProtNLM"/>
    </source>
</evidence>
<organism evidence="2 3">
    <name type="scientific">Cirrhinus mrigala</name>
    <name type="common">Mrigala</name>
    <dbReference type="NCBI Taxonomy" id="683832"/>
    <lineage>
        <taxon>Eukaryota</taxon>
        <taxon>Metazoa</taxon>
        <taxon>Chordata</taxon>
        <taxon>Craniata</taxon>
        <taxon>Vertebrata</taxon>
        <taxon>Euteleostomi</taxon>
        <taxon>Actinopterygii</taxon>
        <taxon>Neopterygii</taxon>
        <taxon>Teleostei</taxon>
        <taxon>Ostariophysi</taxon>
        <taxon>Cypriniformes</taxon>
        <taxon>Cyprinidae</taxon>
        <taxon>Labeoninae</taxon>
        <taxon>Labeonini</taxon>
        <taxon>Cirrhinus</taxon>
    </lineage>
</organism>
<gene>
    <name evidence="2" type="ORF">M9458_054830</name>
</gene>
<reference evidence="2 3" key="1">
    <citation type="submission" date="2024-05" db="EMBL/GenBank/DDBJ databases">
        <title>Genome sequencing and assembly of Indian major carp, Cirrhinus mrigala (Hamilton, 1822).</title>
        <authorList>
            <person name="Mohindra V."/>
            <person name="Chowdhury L.M."/>
            <person name="Lal K."/>
            <person name="Jena J.K."/>
        </authorList>
    </citation>
    <scope>NUCLEOTIDE SEQUENCE [LARGE SCALE GENOMIC DNA]</scope>
    <source>
        <strain evidence="2">CM1030</strain>
        <tissue evidence="2">Blood</tissue>
    </source>
</reference>
<evidence type="ECO:0000313" key="2">
    <source>
        <dbReference type="EMBL" id="KAL0149782.1"/>
    </source>
</evidence>
<protein>
    <recommendedName>
        <fullName evidence="4">MHC class I antigen</fullName>
    </recommendedName>
</protein>
<dbReference type="Proteomes" id="UP001529510">
    <property type="component" value="Unassembled WGS sequence"/>
</dbReference>
<keyword evidence="1" id="KW-0732">Signal</keyword>
<evidence type="ECO:0000256" key="1">
    <source>
        <dbReference type="SAM" id="SignalP"/>
    </source>
</evidence>
<feature type="signal peptide" evidence="1">
    <location>
        <begin position="1"/>
        <end position="21"/>
    </location>
</feature>
<keyword evidence="3" id="KW-1185">Reference proteome</keyword>
<proteinExistence type="predicted"/>
<feature type="non-terminal residue" evidence="2">
    <location>
        <position position="1"/>
    </location>
</feature>
<name>A0ABD0ML39_CIRMR</name>
<dbReference type="EMBL" id="JAMKFB020000322">
    <property type="protein sequence ID" value="KAL0149782.1"/>
    <property type="molecule type" value="Genomic_DNA"/>
</dbReference>
<accession>A0ABD0ML39</accession>
<sequence length="49" mass="5480">YFTAFLSGSTLIIGCVSCVSSGRLRCATWRSLQDANQARYYAEGRAHEY</sequence>
<comment type="caution">
    <text evidence="2">The sequence shown here is derived from an EMBL/GenBank/DDBJ whole genome shotgun (WGS) entry which is preliminary data.</text>
</comment>
<evidence type="ECO:0000313" key="3">
    <source>
        <dbReference type="Proteomes" id="UP001529510"/>
    </source>
</evidence>
<dbReference type="AlphaFoldDB" id="A0ABD0ML39"/>
<feature type="chain" id="PRO_5044865244" description="MHC class I antigen" evidence="1">
    <location>
        <begin position="22"/>
        <end position="49"/>
    </location>
</feature>